<dbReference type="Proteomes" id="UP000681155">
    <property type="component" value="Chromosome"/>
</dbReference>
<accession>A0ABX8F4K1</accession>
<reference evidence="1 2" key="1">
    <citation type="submission" date="2021-05" db="EMBL/GenBank/DDBJ databases">
        <title>Complete genome of the cytokinin-producing biocontrol strain Pseudomonas fluorescens G20-18.</title>
        <authorList>
            <person name="Nielsen T.K."/>
            <person name="Mekureyaw M.F."/>
            <person name="Hansen L.H."/>
            <person name="Nicolaisen M.H."/>
            <person name="Roitsch T.G."/>
            <person name="Hennessy R.C."/>
        </authorList>
    </citation>
    <scope>NUCLEOTIDE SEQUENCE [LARGE SCALE GENOMIC DNA]</scope>
    <source>
        <strain evidence="1 2">G20-18</strain>
    </source>
</reference>
<gene>
    <name evidence="1" type="ORF">KJF94_07825</name>
</gene>
<name>A0ABX8F4K1_9PSED</name>
<sequence>MFNHLGAGFDHQAALFVALFTPALCVMANRLDAQEVAQSIRQNTLLQR</sequence>
<dbReference type="EMBL" id="CP075566">
    <property type="protein sequence ID" value="QVW25463.1"/>
    <property type="molecule type" value="Genomic_DNA"/>
</dbReference>
<organism evidence="1 2">
    <name type="scientific">Pseudomonas hormoni</name>
    <dbReference type="NCBI Taxonomy" id="3093767"/>
    <lineage>
        <taxon>Bacteria</taxon>
        <taxon>Pseudomonadati</taxon>
        <taxon>Pseudomonadota</taxon>
        <taxon>Gammaproteobacteria</taxon>
        <taxon>Pseudomonadales</taxon>
        <taxon>Pseudomonadaceae</taxon>
        <taxon>Pseudomonas</taxon>
    </lineage>
</organism>
<evidence type="ECO:0000313" key="1">
    <source>
        <dbReference type="EMBL" id="QVW25463.1"/>
    </source>
</evidence>
<dbReference type="RefSeq" id="WP_214382388.1">
    <property type="nucleotide sequence ID" value="NZ_CP075566.1"/>
</dbReference>
<keyword evidence="2" id="KW-1185">Reference proteome</keyword>
<proteinExistence type="predicted"/>
<protein>
    <submittedName>
        <fullName evidence="1">Uncharacterized protein</fullName>
    </submittedName>
</protein>
<evidence type="ECO:0000313" key="2">
    <source>
        <dbReference type="Proteomes" id="UP000681155"/>
    </source>
</evidence>